<protein>
    <submittedName>
        <fullName evidence="2">Uncharacterized protein</fullName>
    </submittedName>
</protein>
<organism evidence="2 3">
    <name type="scientific">Paraburkholderia piptadeniae</name>
    <dbReference type="NCBI Taxonomy" id="1701573"/>
    <lineage>
        <taxon>Bacteria</taxon>
        <taxon>Pseudomonadati</taxon>
        <taxon>Pseudomonadota</taxon>
        <taxon>Betaproteobacteria</taxon>
        <taxon>Burkholderiales</taxon>
        <taxon>Burkholderiaceae</taxon>
        <taxon>Paraburkholderia</taxon>
    </lineage>
</organism>
<evidence type="ECO:0000313" key="3">
    <source>
        <dbReference type="Proteomes" id="UP000195569"/>
    </source>
</evidence>
<sequence length="108" mass="11462">MQRQRAAAIGNLLREAQVSRGPSGLALANLSRTGGTDQPRRGTDGRARSVLTSVKAQAISPSASGHTAVGRRFIAAPPSSEMMAAMLRDFQKGDNRQMFKHAFPTGKA</sequence>
<evidence type="ECO:0000256" key="1">
    <source>
        <dbReference type="SAM" id="MobiDB-lite"/>
    </source>
</evidence>
<comment type="caution">
    <text evidence="2">The sequence shown here is derived from an EMBL/GenBank/DDBJ whole genome shotgun (WGS) entry which is preliminary data.</text>
</comment>
<name>A0A1N7SPK1_9BURK</name>
<reference evidence="2" key="1">
    <citation type="submission" date="2016-12" db="EMBL/GenBank/DDBJ databases">
        <authorList>
            <person name="Moulin L."/>
        </authorList>
    </citation>
    <scope>NUCLEOTIDE SEQUENCE [LARGE SCALE GENOMIC DNA]</scope>
    <source>
        <strain evidence="2">STM 7183</strain>
    </source>
</reference>
<keyword evidence="3" id="KW-1185">Reference proteome</keyword>
<dbReference type="Proteomes" id="UP000195569">
    <property type="component" value="Unassembled WGS sequence"/>
</dbReference>
<evidence type="ECO:0000313" key="2">
    <source>
        <dbReference type="EMBL" id="SIT49369.1"/>
    </source>
</evidence>
<accession>A0A1N7SPK1</accession>
<dbReference type="EMBL" id="CYGY02000068">
    <property type="protein sequence ID" value="SIT49369.1"/>
    <property type="molecule type" value="Genomic_DNA"/>
</dbReference>
<proteinExistence type="predicted"/>
<gene>
    <name evidence="2" type="ORF">BN2476_680099</name>
</gene>
<dbReference type="AlphaFoldDB" id="A0A1N7SPK1"/>
<feature type="region of interest" description="Disordered" evidence="1">
    <location>
        <begin position="21"/>
        <end position="46"/>
    </location>
</feature>